<evidence type="ECO:0000313" key="1">
    <source>
        <dbReference type="EMBL" id="KAH3772622.1"/>
    </source>
</evidence>
<dbReference type="EMBL" id="JAIWYP010000009">
    <property type="protein sequence ID" value="KAH3772622.1"/>
    <property type="molecule type" value="Genomic_DNA"/>
</dbReference>
<keyword evidence="3" id="KW-1185">Reference proteome</keyword>
<name>A0A9D4II46_DREPO</name>
<dbReference type="Proteomes" id="UP000828390">
    <property type="component" value="Unassembled WGS sequence"/>
</dbReference>
<comment type="caution">
    <text evidence="2">The sequence shown here is derived from an EMBL/GenBank/DDBJ whole genome shotgun (WGS) entry which is preliminary data.</text>
</comment>
<reference evidence="2" key="1">
    <citation type="journal article" date="2019" name="bioRxiv">
        <title>The Genome of the Zebra Mussel, Dreissena polymorpha: A Resource for Invasive Species Research.</title>
        <authorList>
            <person name="McCartney M.A."/>
            <person name="Auch B."/>
            <person name="Kono T."/>
            <person name="Mallez S."/>
            <person name="Zhang Y."/>
            <person name="Obille A."/>
            <person name="Becker A."/>
            <person name="Abrahante J.E."/>
            <person name="Garbe J."/>
            <person name="Badalamenti J.P."/>
            <person name="Herman A."/>
            <person name="Mangelson H."/>
            <person name="Liachko I."/>
            <person name="Sullivan S."/>
            <person name="Sone E.D."/>
            <person name="Koren S."/>
            <person name="Silverstein K.A.T."/>
            <person name="Beckman K.B."/>
            <person name="Gohl D.M."/>
        </authorList>
    </citation>
    <scope>NUCLEOTIDE SEQUENCE</scope>
    <source>
        <strain evidence="2">Duluth1</strain>
        <tissue evidence="2">Whole animal</tissue>
    </source>
</reference>
<gene>
    <name evidence="1" type="ORF">DPMN_173963</name>
    <name evidence="2" type="ORF">DPMN_173964</name>
</gene>
<evidence type="ECO:0000313" key="2">
    <source>
        <dbReference type="EMBL" id="KAH3772623.1"/>
    </source>
</evidence>
<proteinExistence type="predicted"/>
<sequence length="69" mass="8019">MLKGDSCLRLNGKVLLDEDYLRSEGVTDFTRYRCDPDVEPPRMMPRALPDLTVQEEHEQLNILNKDSKL</sequence>
<evidence type="ECO:0000313" key="3">
    <source>
        <dbReference type="Proteomes" id="UP000828390"/>
    </source>
</evidence>
<dbReference type="AlphaFoldDB" id="A0A9D4II46"/>
<accession>A0A9D4II46</accession>
<organism evidence="2 3">
    <name type="scientific">Dreissena polymorpha</name>
    <name type="common">Zebra mussel</name>
    <name type="synonym">Mytilus polymorpha</name>
    <dbReference type="NCBI Taxonomy" id="45954"/>
    <lineage>
        <taxon>Eukaryota</taxon>
        <taxon>Metazoa</taxon>
        <taxon>Spiralia</taxon>
        <taxon>Lophotrochozoa</taxon>
        <taxon>Mollusca</taxon>
        <taxon>Bivalvia</taxon>
        <taxon>Autobranchia</taxon>
        <taxon>Heteroconchia</taxon>
        <taxon>Euheterodonta</taxon>
        <taxon>Imparidentia</taxon>
        <taxon>Neoheterodontei</taxon>
        <taxon>Myida</taxon>
        <taxon>Dreissenoidea</taxon>
        <taxon>Dreissenidae</taxon>
        <taxon>Dreissena</taxon>
    </lineage>
</organism>
<protein>
    <submittedName>
        <fullName evidence="2">Uncharacterized protein</fullName>
    </submittedName>
</protein>
<reference evidence="2" key="2">
    <citation type="submission" date="2020-11" db="EMBL/GenBank/DDBJ databases">
        <authorList>
            <person name="McCartney M.A."/>
            <person name="Auch B."/>
            <person name="Kono T."/>
            <person name="Mallez S."/>
            <person name="Becker A."/>
            <person name="Gohl D.M."/>
            <person name="Silverstein K.A.T."/>
            <person name="Koren S."/>
            <person name="Bechman K.B."/>
            <person name="Herman A."/>
            <person name="Abrahante J.E."/>
            <person name="Garbe J."/>
        </authorList>
    </citation>
    <scope>NUCLEOTIDE SEQUENCE</scope>
    <source>
        <strain evidence="2">Duluth1</strain>
        <tissue evidence="2">Whole animal</tissue>
    </source>
</reference>
<dbReference type="EMBL" id="JAIWYP010000009">
    <property type="protein sequence ID" value="KAH3772623.1"/>
    <property type="molecule type" value="Genomic_DNA"/>
</dbReference>